<accession>A0ABD6D4H8</accession>
<evidence type="ECO:0000313" key="1">
    <source>
        <dbReference type="EMBL" id="MFD1641134.1"/>
    </source>
</evidence>
<comment type="caution">
    <text evidence="1">The sequence shown here is derived from an EMBL/GenBank/DDBJ whole genome shotgun (WGS) entry which is preliminary data.</text>
</comment>
<dbReference type="Pfam" id="PF24367">
    <property type="entry name" value="DUF7523"/>
    <property type="match status" value="1"/>
</dbReference>
<dbReference type="Proteomes" id="UP001597052">
    <property type="component" value="Unassembled WGS sequence"/>
</dbReference>
<keyword evidence="2" id="KW-1185">Reference proteome</keyword>
<gene>
    <name evidence="1" type="ORF">ACFSBW_04490</name>
</gene>
<evidence type="ECO:0000313" key="2">
    <source>
        <dbReference type="Proteomes" id="UP001597052"/>
    </source>
</evidence>
<dbReference type="RefSeq" id="WP_256394820.1">
    <property type="nucleotide sequence ID" value="NZ_JANHDJ010000001.1"/>
</dbReference>
<dbReference type="AlphaFoldDB" id="A0ABD6D4H8"/>
<organism evidence="1 2">
    <name type="scientific">Halohasta litorea</name>
    <dbReference type="NCBI Taxonomy" id="869891"/>
    <lineage>
        <taxon>Archaea</taxon>
        <taxon>Methanobacteriati</taxon>
        <taxon>Methanobacteriota</taxon>
        <taxon>Stenosarchaea group</taxon>
        <taxon>Halobacteria</taxon>
        <taxon>Halobacteriales</taxon>
        <taxon>Haloferacaceae</taxon>
        <taxon>Halohasta</taxon>
    </lineage>
</organism>
<dbReference type="EMBL" id="JBHUDM010000001">
    <property type="protein sequence ID" value="MFD1641134.1"/>
    <property type="molecule type" value="Genomic_DNA"/>
</dbReference>
<sequence length="173" mass="18261">MSVAAATREAVRDRPALYDALRAGVVNYTAAADELPVDGDREAIATALRRFADELAAEEPAPQSDRSITVRLHSDLSPTDRPEALLEVDGCGVSYSEAVSTADENGIDTDGQTALRVTGDVDARLLSGTLDRLRIAEIPVAATGLAAETMVVVVPRRKGPTALQLIESVADHI</sequence>
<reference evidence="1 2" key="1">
    <citation type="journal article" date="2019" name="Int. J. Syst. Evol. Microbiol.">
        <title>The Global Catalogue of Microorganisms (GCM) 10K type strain sequencing project: providing services to taxonomists for standard genome sequencing and annotation.</title>
        <authorList>
            <consortium name="The Broad Institute Genomics Platform"/>
            <consortium name="The Broad Institute Genome Sequencing Center for Infectious Disease"/>
            <person name="Wu L."/>
            <person name="Ma J."/>
        </authorList>
    </citation>
    <scope>NUCLEOTIDE SEQUENCE [LARGE SCALE GENOMIC DNA]</scope>
    <source>
        <strain evidence="1 2">CGMCC 1.10593</strain>
    </source>
</reference>
<name>A0ABD6D4H8_9EURY</name>
<proteinExistence type="predicted"/>
<evidence type="ECO:0008006" key="3">
    <source>
        <dbReference type="Google" id="ProtNLM"/>
    </source>
</evidence>
<protein>
    <recommendedName>
        <fullName evidence="3">ACT domain-containing protein</fullName>
    </recommendedName>
</protein>
<dbReference type="InterPro" id="IPR055945">
    <property type="entry name" value="DUF7523"/>
</dbReference>